<dbReference type="KEGG" id="pda:103699866"/>
<proteinExistence type="predicted"/>
<evidence type="ECO:0000313" key="2">
    <source>
        <dbReference type="RefSeq" id="XP_038972696.1"/>
    </source>
</evidence>
<protein>
    <submittedName>
        <fullName evidence="2">Uncharacterized protein LOC103699866</fullName>
    </submittedName>
</protein>
<dbReference type="Proteomes" id="UP000228380">
    <property type="component" value="Unplaced"/>
</dbReference>
<organism evidence="1 2">
    <name type="scientific">Phoenix dactylifera</name>
    <name type="common">Date palm</name>
    <dbReference type="NCBI Taxonomy" id="42345"/>
    <lineage>
        <taxon>Eukaryota</taxon>
        <taxon>Viridiplantae</taxon>
        <taxon>Streptophyta</taxon>
        <taxon>Embryophyta</taxon>
        <taxon>Tracheophyta</taxon>
        <taxon>Spermatophyta</taxon>
        <taxon>Magnoliopsida</taxon>
        <taxon>Liliopsida</taxon>
        <taxon>Arecaceae</taxon>
        <taxon>Coryphoideae</taxon>
        <taxon>Phoeniceae</taxon>
        <taxon>Phoenix</taxon>
    </lineage>
</organism>
<dbReference type="AlphaFoldDB" id="A0A8B8ZEY8"/>
<reference evidence="2" key="1">
    <citation type="submission" date="2025-08" db="UniProtKB">
        <authorList>
            <consortium name="RefSeq"/>
        </authorList>
    </citation>
    <scope>IDENTIFICATION</scope>
    <source>
        <tissue evidence="2">Young leaves</tissue>
    </source>
</reference>
<accession>A0A8B8ZEY8</accession>
<sequence>MESIEKRMRLVERCLRTHGFSLQDPETVGDDEEGDDRRLVLIDKRLSRVEKVLQDKGLLLDDQRSEHATGSTVVREEYTAVGEALDQAAAELEDLQYSTEMVEVIWPTDVQGKKFLRDAKVFDEAMDQGEAEKRICTIVQMTWRLFGRLILLARRNVDRLILQY</sequence>
<gene>
    <name evidence="2" type="primary">LOC103699866</name>
</gene>
<name>A0A8B8ZEY8_PHODC</name>
<keyword evidence="1" id="KW-1185">Reference proteome</keyword>
<evidence type="ECO:0000313" key="1">
    <source>
        <dbReference type="Proteomes" id="UP000228380"/>
    </source>
</evidence>
<dbReference type="RefSeq" id="XP_038972696.1">
    <property type="nucleotide sequence ID" value="XM_039116768.1"/>
</dbReference>
<dbReference type="GeneID" id="103699866"/>